<evidence type="ECO:0000256" key="1">
    <source>
        <dbReference type="SAM" id="Phobius"/>
    </source>
</evidence>
<feature type="transmembrane region" description="Helical" evidence="1">
    <location>
        <begin position="72"/>
        <end position="98"/>
    </location>
</feature>
<name>A0A414T1H5_9FIRM</name>
<evidence type="ECO:0000313" key="2">
    <source>
        <dbReference type="EMBL" id="RHG28068.1"/>
    </source>
</evidence>
<organism evidence="2 3">
    <name type="scientific">Dorea longicatena</name>
    <dbReference type="NCBI Taxonomy" id="88431"/>
    <lineage>
        <taxon>Bacteria</taxon>
        <taxon>Bacillati</taxon>
        <taxon>Bacillota</taxon>
        <taxon>Clostridia</taxon>
        <taxon>Lachnospirales</taxon>
        <taxon>Lachnospiraceae</taxon>
        <taxon>Dorea</taxon>
    </lineage>
</organism>
<dbReference type="AlphaFoldDB" id="A0A414T1H5"/>
<keyword evidence="3" id="KW-1185">Reference proteome</keyword>
<feature type="transmembrane region" description="Helical" evidence="1">
    <location>
        <begin position="29"/>
        <end position="52"/>
    </location>
</feature>
<dbReference type="EMBL" id="QRIC01000003">
    <property type="protein sequence ID" value="RHG28068.1"/>
    <property type="molecule type" value="Genomic_DNA"/>
</dbReference>
<dbReference type="Proteomes" id="UP000284095">
    <property type="component" value="Unassembled WGS sequence"/>
</dbReference>
<evidence type="ECO:0000313" key="3">
    <source>
        <dbReference type="Proteomes" id="UP000284095"/>
    </source>
</evidence>
<protein>
    <submittedName>
        <fullName evidence="2">Uncharacterized protein</fullName>
    </submittedName>
</protein>
<keyword evidence="1" id="KW-1133">Transmembrane helix</keyword>
<accession>A0A414T1H5</accession>
<reference evidence="2 3" key="1">
    <citation type="submission" date="2018-08" db="EMBL/GenBank/DDBJ databases">
        <title>A genome reference for cultivated species of the human gut microbiota.</title>
        <authorList>
            <person name="Zou Y."/>
            <person name="Xue W."/>
            <person name="Luo G."/>
        </authorList>
    </citation>
    <scope>NUCLEOTIDE SEQUENCE [LARGE SCALE GENOMIC DNA]</scope>
    <source>
        <strain evidence="2 3">AM22-22</strain>
    </source>
</reference>
<keyword evidence="1" id="KW-0812">Transmembrane</keyword>
<proteinExistence type="predicted"/>
<feature type="transmembrane region" description="Helical" evidence="1">
    <location>
        <begin position="110"/>
        <end position="131"/>
    </location>
</feature>
<feature type="transmembrane region" description="Helical" evidence="1">
    <location>
        <begin position="211"/>
        <end position="230"/>
    </location>
</feature>
<feature type="transmembrane region" description="Helical" evidence="1">
    <location>
        <begin position="151"/>
        <end position="176"/>
    </location>
</feature>
<sequence>MNYIVDKNGKELNGKSNHKKRSWISQNMIAALTMIPIAGAMVNFIVKLYIYIYKMGYSSYFQIPNEYLLINYNITIYNMIIVGSISVVYCMCAVNNVRIILRREMLIKKIFWGILLDFLIPVLICFIILSIATGNWEDALIVLQEERRKCIILVLFIIFSNAIIVFAVGYCMVYSFQKDLIEKNRRNKRKEPKKNLSRKHKYRWKNKDYQLIGWLLIIVTIVSYGAYVNWQGIQNAQKQELFLTTRIDNDTYIVVMTDGDEAILEKDRTGKDGKLKICKDKYMKVDCKNRLLEKKKYRRVSGDGD</sequence>
<keyword evidence="1" id="KW-0472">Membrane</keyword>
<dbReference type="RefSeq" id="WP_118224320.1">
    <property type="nucleotide sequence ID" value="NZ_QRIC01000003.1"/>
</dbReference>
<gene>
    <name evidence="2" type="ORF">DW265_02710</name>
</gene>
<comment type="caution">
    <text evidence="2">The sequence shown here is derived from an EMBL/GenBank/DDBJ whole genome shotgun (WGS) entry which is preliminary data.</text>
</comment>